<dbReference type="InterPro" id="IPR000595">
    <property type="entry name" value="cNMP-bd_dom"/>
</dbReference>
<dbReference type="Gene3D" id="1.10.287.630">
    <property type="entry name" value="Helix hairpin bin"/>
    <property type="match status" value="1"/>
</dbReference>
<keyword evidence="6 8" id="KW-0472">Membrane</keyword>
<sequence length="517" mass="59083">MLLGLVLFMMFHIVTCIHFGISYIEGFNPNEEEAWISSIDLCLHRLNATHMENCNGTTFDVKVDREVLHAITIHEYSRSLYYAVGVLASPGKSVEPNGIVQLVASLLLMLAGFVFTAIVVDNVQKRFTASAYEQKIFFSISTKIQMFLRQQNAPLTIHHRVKSFLDYWWSSHRGAVIDELLADLPRPIRLDILRCICFPVLQTLALLQGVRPILGKLEGVPVENVKFIMYGQGEIVYRYGDYATGIYFLLQGEVCLEVNGTTSREVHRGCFFGTAALIAPEGGRGYLEHASASSGCILLLVSRDHIKAMENVFPGFKEAISTLEQRLLNNKRASISLQSQSNSPIIREIKPGRLKYFSRTLKDVATSVCDPDSLVITGWEVWIFVVMTVQWIVVFFQLCFPLEGKQKSAELLMLLTEFWFLLDLQIRSRLGFYEYGNKVLDRKAIKRKYFRSYAFIVDIVALLPLFNVNWSVSQSNQMDILNINKLVRLMKVPNQFQALEKRYLKRATELRLFKLLY</sequence>
<dbReference type="GO" id="GO:0044877">
    <property type="term" value="F:protein-containing complex binding"/>
    <property type="evidence" value="ECO:0007669"/>
    <property type="project" value="TreeGrafter"/>
</dbReference>
<evidence type="ECO:0000259" key="10">
    <source>
        <dbReference type="PROSITE" id="PS50042"/>
    </source>
</evidence>
<feature type="domain" description="Cyclic nucleotide-binding" evidence="10">
    <location>
        <begin position="230"/>
        <end position="309"/>
    </location>
</feature>
<keyword evidence="12" id="KW-1185">Reference proteome</keyword>
<dbReference type="GO" id="GO:0016020">
    <property type="term" value="C:membrane"/>
    <property type="evidence" value="ECO:0007669"/>
    <property type="project" value="UniProtKB-SubCell"/>
</dbReference>
<dbReference type="AlphaFoldDB" id="A0A9W6XU17"/>
<dbReference type="SUPFAM" id="SSF81324">
    <property type="entry name" value="Voltage-gated potassium channels"/>
    <property type="match status" value="1"/>
</dbReference>
<evidence type="ECO:0000313" key="11">
    <source>
        <dbReference type="EMBL" id="GMF45703.1"/>
    </source>
</evidence>
<dbReference type="PANTHER" id="PTHR45638">
    <property type="entry name" value="CYCLIC NUCLEOTIDE-GATED CATION CHANNEL SUBUNIT A"/>
    <property type="match status" value="1"/>
</dbReference>
<dbReference type="Gene3D" id="2.60.120.10">
    <property type="entry name" value="Jelly Rolls"/>
    <property type="match status" value="1"/>
</dbReference>
<organism evidence="11 12">
    <name type="scientific">Phytophthora fragariaefolia</name>
    <dbReference type="NCBI Taxonomy" id="1490495"/>
    <lineage>
        <taxon>Eukaryota</taxon>
        <taxon>Sar</taxon>
        <taxon>Stramenopiles</taxon>
        <taxon>Oomycota</taxon>
        <taxon>Peronosporomycetes</taxon>
        <taxon>Peronosporales</taxon>
        <taxon>Peronosporaceae</taxon>
        <taxon>Phytophthora</taxon>
    </lineage>
</organism>
<keyword evidence="9" id="KW-0732">Signal</keyword>
<feature type="transmembrane region" description="Helical" evidence="8">
    <location>
        <begin position="453"/>
        <end position="472"/>
    </location>
</feature>
<comment type="caution">
    <text evidence="11">The sequence shown here is derived from an EMBL/GenBank/DDBJ whole genome shotgun (WGS) entry which is preliminary data.</text>
</comment>
<keyword evidence="4 8" id="KW-1133">Transmembrane helix</keyword>
<dbReference type="PROSITE" id="PS50042">
    <property type="entry name" value="CNMP_BINDING_3"/>
    <property type="match status" value="1"/>
</dbReference>
<reference evidence="11" key="1">
    <citation type="submission" date="2023-04" db="EMBL/GenBank/DDBJ databases">
        <title>Phytophthora fragariaefolia NBRC 109709.</title>
        <authorList>
            <person name="Ichikawa N."/>
            <person name="Sato H."/>
            <person name="Tonouchi N."/>
        </authorList>
    </citation>
    <scope>NUCLEOTIDE SEQUENCE</scope>
    <source>
        <strain evidence="11">NBRC 109709</strain>
    </source>
</reference>
<evidence type="ECO:0000256" key="7">
    <source>
        <dbReference type="ARBA" id="ARBA00023286"/>
    </source>
</evidence>
<accession>A0A9W6XU17</accession>
<dbReference type="Pfam" id="PF00520">
    <property type="entry name" value="Ion_trans"/>
    <property type="match status" value="1"/>
</dbReference>
<dbReference type="SUPFAM" id="SSF51206">
    <property type="entry name" value="cAMP-binding domain-like"/>
    <property type="match status" value="1"/>
</dbReference>
<evidence type="ECO:0000256" key="3">
    <source>
        <dbReference type="ARBA" id="ARBA00022692"/>
    </source>
</evidence>
<dbReference type="InterPro" id="IPR018490">
    <property type="entry name" value="cNMP-bd_dom_sf"/>
</dbReference>
<feature type="transmembrane region" description="Helical" evidence="8">
    <location>
        <begin position="99"/>
        <end position="120"/>
    </location>
</feature>
<evidence type="ECO:0000256" key="1">
    <source>
        <dbReference type="ARBA" id="ARBA00004141"/>
    </source>
</evidence>
<keyword evidence="3 8" id="KW-0812">Transmembrane</keyword>
<evidence type="ECO:0000256" key="5">
    <source>
        <dbReference type="ARBA" id="ARBA00023065"/>
    </source>
</evidence>
<dbReference type="Proteomes" id="UP001165121">
    <property type="component" value="Unassembled WGS sequence"/>
</dbReference>
<dbReference type="PANTHER" id="PTHR45638:SF11">
    <property type="entry name" value="CYCLIC NUCLEOTIDE-GATED CATION CHANNEL SUBUNIT A"/>
    <property type="match status" value="1"/>
</dbReference>
<feature type="chain" id="PRO_5040791275" evidence="9">
    <location>
        <begin position="17"/>
        <end position="517"/>
    </location>
</feature>
<evidence type="ECO:0000256" key="2">
    <source>
        <dbReference type="ARBA" id="ARBA00022448"/>
    </source>
</evidence>
<keyword evidence="5" id="KW-0406">Ion transport</keyword>
<dbReference type="InterPro" id="IPR014710">
    <property type="entry name" value="RmlC-like_jellyroll"/>
</dbReference>
<evidence type="ECO:0000313" key="12">
    <source>
        <dbReference type="Proteomes" id="UP001165121"/>
    </source>
</evidence>
<keyword evidence="2" id="KW-0813">Transport</keyword>
<protein>
    <submittedName>
        <fullName evidence="11">Unnamed protein product</fullName>
    </submittedName>
</protein>
<dbReference type="OrthoDB" id="118333at2759"/>
<feature type="signal peptide" evidence="9">
    <location>
        <begin position="1"/>
        <end position="16"/>
    </location>
</feature>
<dbReference type="InterPro" id="IPR050866">
    <property type="entry name" value="CNG_cation_channel"/>
</dbReference>
<proteinExistence type="predicted"/>
<dbReference type="Pfam" id="PF00027">
    <property type="entry name" value="cNMP_binding"/>
    <property type="match status" value="1"/>
</dbReference>
<evidence type="ECO:0000256" key="9">
    <source>
        <dbReference type="SAM" id="SignalP"/>
    </source>
</evidence>
<evidence type="ECO:0000256" key="6">
    <source>
        <dbReference type="ARBA" id="ARBA00023136"/>
    </source>
</evidence>
<evidence type="ECO:0000256" key="8">
    <source>
        <dbReference type="SAM" id="Phobius"/>
    </source>
</evidence>
<keyword evidence="7" id="KW-1071">Ligand-gated ion channel</keyword>
<evidence type="ECO:0000256" key="4">
    <source>
        <dbReference type="ARBA" id="ARBA00022989"/>
    </source>
</evidence>
<gene>
    <name evidence="11" type="ORF">Pfra01_001648600</name>
</gene>
<name>A0A9W6XU17_9STRA</name>
<dbReference type="EMBL" id="BSXT01001877">
    <property type="protein sequence ID" value="GMF45703.1"/>
    <property type="molecule type" value="Genomic_DNA"/>
</dbReference>
<dbReference type="GO" id="GO:0005221">
    <property type="term" value="F:intracellularly cyclic nucleotide-activated monoatomic cation channel activity"/>
    <property type="evidence" value="ECO:0007669"/>
    <property type="project" value="InterPro"/>
</dbReference>
<keyword evidence="7" id="KW-0407">Ion channel</keyword>
<dbReference type="InterPro" id="IPR005821">
    <property type="entry name" value="Ion_trans_dom"/>
</dbReference>
<dbReference type="CDD" id="cd00038">
    <property type="entry name" value="CAP_ED"/>
    <property type="match status" value="1"/>
</dbReference>
<dbReference type="Gene3D" id="1.10.287.70">
    <property type="match status" value="1"/>
</dbReference>
<comment type="subcellular location">
    <subcellularLocation>
        <location evidence="1">Membrane</location>
        <topology evidence="1">Multi-pass membrane protein</topology>
    </subcellularLocation>
</comment>